<evidence type="ECO:0000313" key="18">
    <source>
        <dbReference type="Proteomes" id="UP000622860"/>
    </source>
</evidence>
<protein>
    <recommendedName>
        <fullName evidence="4">serine-type D-Ala-D-Ala carboxypeptidase</fullName>
        <ecNumber evidence="4">3.4.16.4</ecNumber>
    </recommendedName>
</protein>
<dbReference type="RefSeq" id="WP_188453740.1">
    <property type="nucleotide sequence ID" value="NZ_BMFR01000001.1"/>
</dbReference>
<proteinExistence type="inferred from homology"/>
<feature type="domain" description="Peptidase S11 D-Ala-D-Ala carboxypeptidase A C-terminal" evidence="16">
    <location>
        <begin position="284"/>
        <end position="375"/>
    </location>
</feature>
<evidence type="ECO:0000256" key="2">
    <source>
        <dbReference type="ARBA" id="ARBA00004752"/>
    </source>
</evidence>
<dbReference type="GO" id="GO:0009252">
    <property type="term" value="P:peptidoglycan biosynthetic process"/>
    <property type="evidence" value="ECO:0007669"/>
    <property type="project" value="UniProtKB-KW"/>
</dbReference>
<evidence type="ECO:0000256" key="8">
    <source>
        <dbReference type="ARBA" id="ARBA00022801"/>
    </source>
</evidence>
<keyword evidence="7" id="KW-0732">Signal</keyword>
<comment type="pathway">
    <text evidence="2">Cell wall biogenesis; peptidoglycan biosynthesis.</text>
</comment>
<keyword evidence="10" id="KW-0573">Peptidoglycan synthesis</keyword>
<evidence type="ECO:0000256" key="12">
    <source>
        <dbReference type="ARBA" id="ARBA00034000"/>
    </source>
</evidence>
<evidence type="ECO:0000256" key="13">
    <source>
        <dbReference type="PIRSR" id="PIRSR618044-1"/>
    </source>
</evidence>
<dbReference type="InterPro" id="IPR012907">
    <property type="entry name" value="Peptidase_S11_C"/>
</dbReference>
<evidence type="ECO:0000256" key="14">
    <source>
        <dbReference type="PIRSR" id="PIRSR618044-2"/>
    </source>
</evidence>
<dbReference type="SMART" id="SM00936">
    <property type="entry name" value="PBP5_C"/>
    <property type="match status" value="1"/>
</dbReference>
<dbReference type="GO" id="GO:0008360">
    <property type="term" value="P:regulation of cell shape"/>
    <property type="evidence" value="ECO:0007669"/>
    <property type="project" value="UniProtKB-KW"/>
</dbReference>
<feature type="active site" description="Proton acceptor" evidence="13">
    <location>
        <position position="71"/>
    </location>
</feature>
<evidence type="ECO:0000256" key="7">
    <source>
        <dbReference type="ARBA" id="ARBA00022729"/>
    </source>
</evidence>
<dbReference type="SUPFAM" id="SSF56601">
    <property type="entry name" value="beta-lactamase/transpeptidase-like"/>
    <property type="match status" value="1"/>
</dbReference>
<accession>A0A917H189</accession>
<dbReference type="PANTHER" id="PTHR21581">
    <property type="entry name" value="D-ALANYL-D-ALANINE CARBOXYPEPTIDASE"/>
    <property type="match status" value="1"/>
</dbReference>
<evidence type="ECO:0000256" key="9">
    <source>
        <dbReference type="ARBA" id="ARBA00022960"/>
    </source>
</evidence>
<comment type="caution">
    <text evidence="17">The sequence shown here is derived from an EMBL/GenBank/DDBJ whole genome shotgun (WGS) entry which is preliminary data.</text>
</comment>
<dbReference type="SUPFAM" id="SSF69189">
    <property type="entry name" value="Penicillin-binding protein associated domain"/>
    <property type="match status" value="1"/>
</dbReference>
<dbReference type="AlphaFoldDB" id="A0A917H189"/>
<evidence type="ECO:0000313" key="17">
    <source>
        <dbReference type="EMBL" id="GGG64317.1"/>
    </source>
</evidence>
<dbReference type="EC" id="3.4.16.4" evidence="4"/>
<dbReference type="PRINTS" id="PR00725">
    <property type="entry name" value="DADACBPTASE1"/>
</dbReference>
<dbReference type="GO" id="GO:0009002">
    <property type="term" value="F:serine-type D-Ala-D-Ala carboxypeptidase activity"/>
    <property type="evidence" value="ECO:0007669"/>
    <property type="project" value="UniProtKB-EC"/>
</dbReference>
<reference evidence="17" key="1">
    <citation type="journal article" date="2014" name="Int. J. Syst. Evol. Microbiol.">
        <title>Complete genome sequence of Corynebacterium casei LMG S-19264T (=DSM 44701T), isolated from a smear-ripened cheese.</title>
        <authorList>
            <consortium name="US DOE Joint Genome Institute (JGI-PGF)"/>
            <person name="Walter F."/>
            <person name="Albersmeier A."/>
            <person name="Kalinowski J."/>
            <person name="Ruckert C."/>
        </authorList>
    </citation>
    <scope>NUCLEOTIDE SEQUENCE</scope>
    <source>
        <strain evidence="17">CGMCC 1.12754</strain>
    </source>
</reference>
<dbReference type="InterPro" id="IPR015956">
    <property type="entry name" value="Peniciliin-bd_prot_C_sf"/>
</dbReference>
<dbReference type="EMBL" id="BMFR01000001">
    <property type="protein sequence ID" value="GGG64317.1"/>
    <property type="molecule type" value="Genomic_DNA"/>
</dbReference>
<comment type="catalytic activity">
    <reaction evidence="12">
        <text>Preferential cleavage: (Ac)2-L-Lys-D-Ala-|-D-Ala. Also transpeptidation of peptidyl-alanyl moieties that are N-acyl substituents of D-alanine.</text>
        <dbReference type="EC" id="3.4.16.4"/>
    </reaction>
</comment>
<dbReference type="Gene3D" id="3.40.710.10">
    <property type="entry name" value="DD-peptidase/beta-lactamase superfamily"/>
    <property type="match status" value="1"/>
</dbReference>
<dbReference type="InterPro" id="IPR037167">
    <property type="entry name" value="Peptidase_S11_C_sf"/>
</dbReference>
<evidence type="ECO:0000256" key="15">
    <source>
        <dbReference type="RuleBase" id="RU004016"/>
    </source>
</evidence>
<dbReference type="InterPro" id="IPR018044">
    <property type="entry name" value="Peptidase_S11"/>
</dbReference>
<keyword evidence="6" id="KW-0645">Protease</keyword>
<evidence type="ECO:0000256" key="4">
    <source>
        <dbReference type="ARBA" id="ARBA00012448"/>
    </source>
</evidence>
<reference evidence="17" key="2">
    <citation type="submission" date="2020-09" db="EMBL/GenBank/DDBJ databases">
        <authorList>
            <person name="Sun Q."/>
            <person name="Zhou Y."/>
        </authorList>
    </citation>
    <scope>NUCLEOTIDE SEQUENCE</scope>
    <source>
        <strain evidence="17">CGMCC 1.12754</strain>
    </source>
</reference>
<comment type="similarity">
    <text evidence="3 15">Belongs to the peptidase S11 family.</text>
</comment>
<keyword evidence="18" id="KW-1185">Reference proteome</keyword>
<dbReference type="GO" id="GO:0006508">
    <property type="term" value="P:proteolysis"/>
    <property type="evidence" value="ECO:0007669"/>
    <property type="project" value="UniProtKB-KW"/>
</dbReference>
<dbReference type="PANTHER" id="PTHR21581:SF6">
    <property type="entry name" value="TRAFFICKING PROTEIN PARTICLE COMPLEX SUBUNIT 12"/>
    <property type="match status" value="1"/>
</dbReference>
<keyword evidence="9" id="KW-0133">Cell shape</keyword>
<keyword evidence="11" id="KW-0961">Cell wall biogenesis/degradation</keyword>
<name>A0A917H189_9BACI</name>
<evidence type="ECO:0000256" key="6">
    <source>
        <dbReference type="ARBA" id="ARBA00022670"/>
    </source>
</evidence>
<evidence type="ECO:0000256" key="10">
    <source>
        <dbReference type="ARBA" id="ARBA00022984"/>
    </source>
</evidence>
<feature type="binding site" evidence="14">
    <location>
        <position position="234"/>
    </location>
    <ligand>
        <name>substrate</name>
    </ligand>
</feature>
<sequence length="393" mass="43800">MKKYVLIFSMVLSLLFVTAIPVLGDEKNEGDANQLNLAPNAKSAILIERDTGKLLYDKNAHEKLPPASMTKIMTLLLIMEAIDQGNLKLDEKIRVSERAASMGGSQIFLEAGEEMTVDDLLKGVAIASGNDASVALAERIAGSEEAFVKKMNDKAKELKLKNTHFQNTTGLPAEDHYSTAYDMAIMAKELLKYETITNYTSKYEDYLRKGTEDEFWLVNTNKLVKFYPGVDGLKTGYTNEAKYCLTATAEKENMRVVAVVMGAKTPKERNAMVSQMLDYAYNHFATKKLFVKGQKITKLKLLKAENNNVNVVASESISTLFKKGDPPKNITTSIELKENMTLPMKKGDEVGVLIVRKGGNVLSKTPLTIDKDMTQASFFTLFKRTIQDMVKYH</sequence>
<dbReference type="Gene3D" id="2.60.410.10">
    <property type="entry name" value="D-Ala-D-Ala carboxypeptidase, C-terminal domain"/>
    <property type="match status" value="1"/>
</dbReference>
<keyword evidence="8" id="KW-0378">Hydrolase</keyword>
<evidence type="ECO:0000256" key="3">
    <source>
        <dbReference type="ARBA" id="ARBA00007164"/>
    </source>
</evidence>
<evidence type="ECO:0000256" key="11">
    <source>
        <dbReference type="ARBA" id="ARBA00023316"/>
    </source>
</evidence>
<dbReference type="Pfam" id="PF07943">
    <property type="entry name" value="PBP5_C"/>
    <property type="match status" value="1"/>
</dbReference>
<organism evidence="17 18">
    <name type="scientific">Virgibacillus oceani</name>
    <dbReference type="NCBI Taxonomy" id="1479511"/>
    <lineage>
        <taxon>Bacteria</taxon>
        <taxon>Bacillati</taxon>
        <taxon>Bacillota</taxon>
        <taxon>Bacilli</taxon>
        <taxon>Bacillales</taxon>
        <taxon>Bacillaceae</taxon>
        <taxon>Virgibacillus</taxon>
    </lineage>
</organism>
<dbReference type="InterPro" id="IPR001967">
    <property type="entry name" value="Peptidase_S11_N"/>
</dbReference>
<feature type="active site" evidence="13">
    <location>
        <position position="128"/>
    </location>
</feature>
<dbReference type="Pfam" id="PF00768">
    <property type="entry name" value="Peptidase_S11"/>
    <property type="match status" value="1"/>
</dbReference>
<dbReference type="GO" id="GO:0071555">
    <property type="term" value="P:cell wall organization"/>
    <property type="evidence" value="ECO:0007669"/>
    <property type="project" value="UniProtKB-KW"/>
</dbReference>
<feature type="active site" description="Acyl-ester intermediate" evidence="13">
    <location>
        <position position="68"/>
    </location>
</feature>
<dbReference type="InterPro" id="IPR012338">
    <property type="entry name" value="Beta-lactam/transpept-like"/>
</dbReference>
<dbReference type="Proteomes" id="UP000622860">
    <property type="component" value="Unassembled WGS sequence"/>
</dbReference>
<evidence type="ECO:0000256" key="5">
    <source>
        <dbReference type="ARBA" id="ARBA00022645"/>
    </source>
</evidence>
<keyword evidence="5 17" id="KW-0121">Carboxypeptidase</keyword>
<evidence type="ECO:0000256" key="1">
    <source>
        <dbReference type="ARBA" id="ARBA00003217"/>
    </source>
</evidence>
<evidence type="ECO:0000259" key="16">
    <source>
        <dbReference type="SMART" id="SM00936"/>
    </source>
</evidence>
<comment type="function">
    <text evidence="1">Removes C-terminal D-alanyl residues from sugar-peptide cell wall precursors.</text>
</comment>
<gene>
    <name evidence="17" type="primary">dacF</name>
    <name evidence="17" type="ORF">GCM10011398_04820</name>
</gene>